<evidence type="ECO:0000313" key="13">
    <source>
        <dbReference type="Proteomes" id="UP001185092"/>
    </source>
</evidence>
<evidence type="ECO:0000256" key="1">
    <source>
        <dbReference type="ARBA" id="ARBA00012726"/>
    </source>
</evidence>
<feature type="binding site" evidence="11">
    <location>
        <position position="149"/>
    </location>
    <ligand>
        <name>Mn(2+)</name>
        <dbReference type="ChEBI" id="CHEBI:29035"/>
        <label>1</label>
    </ligand>
</feature>
<protein>
    <recommendedName>
        <fullName evidence="1">3'-phosphate/5'-hydroxy nucleic acid ligase</fullName>
        <ecNumber evidence="1">6.5.1.8</ecNumber>
    </recommendedName>
</protein>
<dbReference type="InterPro" id="IPR052915">
    <property type="entry name" value="RtcB-like"/>
</dbReference>
<feature type="active site" description="GMP-histidine intermediate" evidence="9">
    <location>
        <position position="395"/>
    </location>
</feature>
<comment type="cofactor">
    <cofactor evidence="11">
        <name>Mn(2+)</name>
        <dbReference type="ChEBI" id="CHEBI:29035"/>
    </cofactor>
    <text evidence="11">Binds 2 manganese ions per subunit.</text>
</comment>
<feature type="binding site" evidence="11">
    <location>
        <position position="228"/>
    </location>
    <ligand>
        <name>Mn(2+)</name>
        <dbReference type="ChEBI" id="CHEBI:29035"/>
        <label>1</label>
    </ligand>
</feature>
<evidence type="ECO:0000256" key="8">
    <source>
        <dbReference type="ARBA" id="ARBA00047746"/>
    </source>
</evidence>
<evidence type="ECO:0000256" key="11">
    <source>
        <dbReference type="PIRSR" id="PIRSR601233-3"/>
    </source>
</evidence>
<evidence type="ECO:0000256" key="10">
    <source>
        <dbReference type="PIRSR" id="PIRSR601233-2"/>
    </source>
</evidence>
<keyword evidence="6 10" id="KW-0342">GTP-binding</keyword>
<dbReference type="GO" id="GO:0003909">
    <property type="term" value="F:DNA ligase activity"/>
    <property type="evidence" value="ECO:0007669"/>
    <property type="project" value="TreeGrafter"/>
</dbReference>
<name>A0AAE3XR32_9BACT</name>
<dbReference type="InterPro" id="IPR036025">
    <property type="entry name" value="RtcB-like_sf"/>
</dbReference>
<dbReference type="GO" id="GO:0005525">
    <property type="term" value="F:GTP binding"/>
    <property type="evidence" value="ECO:0007669"/>
    <property type="project" value="UniProtKB-KW"/>
</dbReference>
<organism evidence="12 13">
    <name type="scientific">Aureibacter tunicatorum</name>
    <dbReference type="NCBI Taxonomy" id="866807"/>
    <lineage>
        <taxon>Bacteria</taxon>
        <taxon>Pseudomonadati</taxon>
        <taxon>Bacteroidota</taxon>
        <taxon>Cytophagia</taxon>
        <taxon>Cytophagales</taxon>
        <taxon>Persicobacteraceae</taxon>
        <taxon>Aureibacter</taxon>
    </lineage>
</organism>
<dbReference type="Pfam" id="PF01139">
    <property type="entry name" value="RtcB"/>
    <property type="match status" value="1"/>
</dbReference>
<keyword evidence="2 12" id="KW-0436">Ligase</keyword>
<dbReference type="Proteomes" id="UP001185092">
    <property type="component" value="Unassembled WGS sequence"/>
</dbReference>
<dbReference type="GO" id="GO:0170057">
    <property type="term" value="F:RNA ligase (GTP) activity"/>
    <property type="evidence" value="ECO:0007669"/>
    <property type="project" value="UniProtKB-EC"/>
</dbReference>
<evidence type="ECO:0000256" key="4">
    <source>
        <dbReference type="ARBA" id="ARBA00022741"/>
    </source>
</evidence>
<dbReference type="GO" id="GO:0042245">
    <property type="term" value="P:RNA repair"/>
    <property type="evidence" value="ECO:0007669"/>
    <property type="project" value="UniProtKB-KW"/>
</dbReference>
<feature type="binding site" evidence="11">
    <location>
        <position position="256"/>
    </location>
    <ligand>
        <name>Mn(2+)</name>
        <dbReference type="ChEBI" id="CHEBI:29035"/>
        <label>2</label>
    </ligand>
</feature>
<evidence type="ECO:0000256" key="6">
    <source>
        <dbReference type="ARBA" id="ARBA00023134"/>
    </source>
</evidence>
<dbReference type="EC" id="6.5.1.8" evidence="1"/>
<comment type="caution">
    <text evidence="12">The sequence shown here is derived from an EMBL/GenBank/DDBJ whole genome shotgun (WGS) entry which is preliminary data.</text>
</comment>
<evidence type="ECO:0000256" key="2">
    <source>
        <dbReference type="ARBA" id="ARBA00022598"/>
    </source>
</evidence>
<proteinExistence type="predicted"/>
<evidence type="ECO:0000313" key="12">
    <source>
        <dbReference type="EMBL" id="MDR6241592.1"/>
    </source>
</evidence>
<keyword evidence="5" id="KW-0692">RNA repair</keyword>
<comment type="catalytic activity">
    <reaction evidence="8">
        <text>a 3'-end 3'-phospho-ribonucleotide-RNA + a 5'-end dephospho-ribonucleoside-RNA + GTP = a ribonucleotidyl-ribonucleotide-RNA + GMP + diphosphate</text>
        <dbReference type="Rhea" id="RHEA:68076"/>
        <dbReference type="Rhea" id="RHEA-COMP:10463"/>
        <dbReference type="Rhea" id="RHEA-COMP:13936"/>
        <dbReference type="Rhea" id="RHEA-COMP:17355"/>
        <dbReference type="ChEBI" id="CHEBI:33019"/>
        <dbReference type="ChEBI" id="CHEBI:37565"/>
        <dbReference type="ChEBI" id="CHEBI:58115"/>
        <dbReference type="ChEBI" id="CHEBI:83062"/>
        <dbReference type="ChEBI" id="CHEBI:138284"/>
        <dbReference type="ChEBI" id="CHEBI:173118"/>
        <dbReference type="EC" id="6.5.1.8"/>
    </reaction>
</comment>
<dbReference type="Gene3D" id="3.90.1860.10">
    <property type="entry name" value="tRNA-splicing ligase RtcB"/>
    <property type="match status" value="1"/>
</dbReference>
<evidence type="ECO:0000256" key="7">
    <source>
        <dbReference type="ARBA" id="ARBA00023211"/>
    </source>
</evidence>
<dbReference type="GO" id="GO:0006281">
    <property type="term" value="P:DNA repair"/>
    <property type="evidence" value="ECO:0007669"/>
    <property type="project" value="TreeGrafter"/>
</dbReference>
<evidence type="ECO:0000256" key="5">
    <source>
        <dbReference type="ARBA" id="ARBA00022800"/>
    </source>
</evidence>
<sequence>MGSKKIQGRMLNAYLSDNQSKSIALGILNRQYKKHDITYKLDLISKIIAKPQDYLDDPIWSKLANSILPKEVLKTEEDMHELKDNPSEFSIFGKKEINSNAIQQMKVAMSLPVAEKGALMPDAHQGYGLPIGGVLATKNEIIPYAVGVDIGCRMSLSLYDLPENYIHRYEYNLKKALKEHTAFGTSQCINYAQEHEILDRREFHESSLLKGLHQKACKQIGSSGGGNHFVEWGIVEIDADNTLGITEGKYIGIMAHSGSRGLGATIAQHFTQIAKSKCKLPKSASHLAWLDINSSEGHEYWIAMNLAGDYAKACHDRIHANLSKAMGIKPFRIIENHHNFAWKEKLENQEEFIIHRKGATPAHEGQSGIIPGTMISPAYIVSGKGNTSSLNSASHGAGRSLSRTKAKSSITKSAMKGMLKHTGVTLLGAGVDEAPIVYKDIDKIMSHQNDLVKIEGKFFPKIVRMAKD</sequence>
<dbReference type="AlphaFoldDB" id="A0AAE3XR32"/>
<dbReference type="GO" id="GO:0030145">
    <property type="term" value="F:manganese ion binding"/>
    <property type="evidence" value="ECO:0007669"/>
    <property type="project" value="TreeGrafter"/>
</dbReference>
<feature type="binding site" evidence="10">
    <location>
        <begin position="395"/>
        <end position="398"/>
    </location>
    <ligand>
        <name>GMP</name>
        <dbReference type="ChEBI" id="CHEBI:58115"/>
    </ligand>
</feature>
<keyword evidence="13" id="KW-1185">Reference proteome</keyword>
<accession>A0AAE3XR32</accession>
<reference evidence="12" key="1">
    <citation type="submission" date="2023-07" db="EMBL/GenBank/DDBJ databases">
        <title>Genomic Encyclopedia of Type Strains, Phase IV (KMG-IV): sequencing the most valuable type-strain genomes for metagenomic binning, comparative biology and taxonomic classification.</title>
        <authorList>
            <person name="Goeker M."/>
        </authorList>
    </citation>
    <scope>NUCLEOTIDE SEQUENCE</scope>
    <source>
        <strain evidence="12">DSM 26174</strain>
    </source>
</reference>
<feature type="binding site" evidence="10">
    <location>
        <begin position="371"/>
        <end position="374"/>
    </location>
    <ligand>
        <name>GMP</name>
        <dbReference type="ChEBI" id="CHEBI:58115"/>
    </ligand>
</feature>
<feature type="binding site" evidence="10">
    <location>
        <begin position="338"/>
        <end position="339"/>
    </location>
    <ligand>
        <name>GMP</name>
        <dbReference type="ChEBI" id="CHEBI:58115"/>
    </ligand>
</feature>
<keyword evidence="4 10" id="KW-0547">Nucleotide-binding</keyword>
<keyword evidence="3 11" id="KW-0479">Metal-binding</keyword>
<dbReference type="PANTHER" id="PTHR43749:SF2">
    <property type="entry name" value="RNA-SPLICING LIGASE RTCB"/>
    <property type="match status" value="1"/>
</dbReference>
<feature type="binding site" evidence="11">
    <location>
        <position position="338"/>
    </location>
    <ligand>
        <name>Mn(2+)</name>
        <dbReference type="ChEBI" id="CHEBI:29035"/>
        <label>2</label>
    </ligand>
</feature>
<dbReference type="PANTHER" id="PTHR43749">
    <property type="entry name" value="RNA-SPLICING LIGASE RTCB"/>
    <property type="match status" value="1"/>
</dbReference>
<evidence type="ECO:0000256" key="9">
    <source>
        <dbReference type="PIRSR" id="PIRSR601233-1"/>
    </source>
</evidence>
<keyword evidence="7 11" id="KW-0464">Manganese</keyword>
<dbReference type="RefSeq" id="WP_309942507.1">
    <property type="nucleotide sequence ID" value="NZ_AP025307.1"/>
</dbReference>
<gene>
    <name evidence="12" type="ORF">HNQ88_004679</name>
</gene>
<dbReference type="EMBL" id="JAVDQD010000009">
    <property type="protein sequence ID" value="MDR6241592.1"/>
    <property type="molecule type" value="Genomic_DNA"/>
</dbReference>
<dbReference type="SUPFAM" id="SSF103365">
    <property type="entry name" value="Hypothetical protein PH1602"/>
    <property type="match status" value="1"/>
</dbReference>
<dbReference type="GO" id="GO:0006396">
    <property type="term" value="P:RNA processing"/>
    <property type="evidence" value="ECO:0007669"/>
    <property type="project" value="InterPro"/>
</dbReference>
<evidence type="ECO:0000256" key="3">
    <source>
        <dbReference type="ARBA" id="ARBA00022723"/>
    </source>
</evidence>
<feature type="binding site" evidence="10">
    <location>
        <begin position="227"/>
        <end position="231"/>
    </location>
    <ligand>
        <name>GMP</name>
        <dbReference type="ChEBI" id="CHEBI:58115"/>
    </ligand>
</feature>
<dbReference type="InterPro" id="IPR001233">
    <property type="entry name" value="RtcB"/>
</dbReference>